<keyword evidence="5" id="KW-1185">Reference proteome</keyword>
<sequence length="185" mass="21396">MSKRKSELNNHIKSRHSEDRPFTCNLCDYACKLRGNLHKHIRLVHKVDVVTRNQLHQNMLQTGKGYMDLLNARKTDEIVIQEKEESSKPKETPKPSTEPSPRLIISEEPNQNRQFQQVLEPQIVDDGMVRRNIEMLMIRTNEGLINRNPENFTAPIAGSVPIVDDGMVRRNIKMLMIRTNEGTTE</sequence>
<evidence type="ECO:0000256" key="2">
    <source>
        <dbReference type="SAM" id="MobiDB-lite"/>
    </source>
</evidence>
<gene>
    <name evidence="4" type="ORF">MEDL_21757</name>
</gene>
<organism evidence="4 5">
    <name type="scientific">Mytilus edulis</name>
    <name type="common">Blue mussel</name>
    <dbReference type="NCBI Taxonomy" id="6550"/>
    <lineage>
        <taxon>Eukaryota</taxon>
        <taxon>Metazoa</taxon>
        <taxon>Spiralia</taxon>
        <taxon>Lophotrochozoa</taxon>
        <taxon>Mollusca</taxon>
        <taxon>Bivalvia</taxon>
        <taxon>Autobranchia</taxon>
        <taxon>Pteriomorphia</taxon>
        <taxon>Mytilida</taxon>
        <taxon>Mytiloidea</taxon>
        <taxon>Mytilidae</taxon>
        <taxon>Mytilinae</taxon>
        <taxon>Mytilus</taxon>
    </lineage>
</organism>
<dbReference type="InterPro" id="IPR036236">
    <property type="entry name" value="Znf_C2H2_sf"/>
</dbReference>
<evidence type="ECO:0000256" key="1">
    <source>
        <dbReference type="PROSITE-ProRule" id="PRU00042"/>
    </source>
</evidence>
<dbReference type="PROSITE" id="PS50157">
    <property type="entry name" value="ZINC_FINGER_C2H2_2"/>
    <property type="match status" value="1"/>
</dbReference>
<keyword evidence="1" id="KW-0863">Zinc-finger</keyword>
<dbReference type="AlphaFoldDB" id="A0A8S3RFM1"/>
<keyword evidence="1" id="KW-0479">Metal-binding</keyword>
<feature type="compositionally biased region" description="Basic and acidic residues" evidence="2">
    <location>
        <begin position="81"/>
        <end position="93"/>
    </location>
</feature>
<dbReference type="GO" id="GO:0008270">
    <property type="term" value="F:zinc ion binding"/>
    <property type="evidence" value="ECO:0007669"/>
    <property type="project" value="UniProtKB-KW"/>
</dbReference>
<feature type="domain" description="C2H2-type" evidence="3">
    <location>
        <begin position="22"/>
        <end position="45"/>
    </location>
</feature>
<dbReference type="Proteomes" id="UP000683360">
    <property type="component" value="Unassembled WGS sequence"/>
</dbReference>
<keyword evidence="1" id="KW-0862">Zinc</keyword>
<evidence type="ECO:0000259" key="3">
    <source>
        <dbReference type="PROSITE" id="PS50157"/>
    </source>
</evidence>
<dbReference type="SUPFAM" id="SSF57667">
    <property type="entry name" value="beta-beta-alpha zinc fingers"/>
    <property type="match status" value="1"/>
</dbReference>
<comment type="caution">
    <text evidence="4">The sequence shown here is derived from an EMBL/GenBank/DDBJ whole genome shotgun (WGS) entry which is preliminary data.</text>
</comment>
<dbReference type="OrthoDB" id="6075573at2759"/>
<evidence type="ECO:0000313" key="5">
    <source>
        <dbReference type="Proteomes" id="UP000683360"/>
    </source>
</evidence>
<dbReference type="Gene3D" id="3.30.160.60">
    <property type="entry name" value="Classic Zinc Finger"/>
    <property type="match status" value="1"/>
</dbReference>
<reference evidence="4" key="1">
    <citation type="submission" date="2021-03" db="EMBL/GenBank/DDBJ databases">
        <authorList>
            <person name="Bekaert M."/>
        </authorList>
    </citation>
    <scope>NUCLEOTIDE SEQUENCE</scope>
</reference>
<feature type="region of interest" description="Disordered" evidence="2">
    <location>
        <begin position="81"/>
        <end position="107"/>
    </location>
</feature>
<evidence type="ECO:0000313" key="4">
    <source>
        <dbReference type="EMBL" id="CAG2207331.1"/>
    </source>
</evidence>
<accession>A0A8S3RFM1</accession>
<proteinExistence type="predicted"/>
<dbReference type="PROSITE" id="PS00028">
    <property type="entry name" value="ZINC_FINGER_C2H2_1"/>
    <property type="match status" value="1"/>
</dbReference>
<dbReference type="EMBL" id="CAJPWZ010001076">
    <property type="protein sequence ID" value="CAG2207331.1"/>
    <property type="molecule type" value="Genomic_DNA"/>
</dbReference>
<name>A0A8S3RFM1_MYTED</name>
<dbReference type="InterPro" id="IPR013087">
    <property type="entry name" value="Znf_C2H2_type"/>
</dbReference>
<protein>
    <recommendedName>
        <fullName evidence="3">C2H2-type domain-containing protein</fullName>
    </recommendedName>
</protein>